<gene>
    <name evidence="1" type="ORF">K504DRAFT_539180</name>
</gene>
<dbReference type="Proteomes" id="UP000799428">
    <property type="component" value="Unassembled WGS sequence"/>
</dbReference>
<dbReference type="EMBL" id="MU005790">
    <property type="protein sequence ID" value="KAF2702965.1"/>
    <property type="molecule type" value="Genomic_DNA"/>
</dbReference>
<evidence type="ECO:0000313" key="2">
    <source>
        <dbReference type="Proteomes" id="UP000799428"/>
    </source>
</evidence>
<dbReference type="AlphaFoldDB" id="A0A6G1JRU5"/>
<reference evidence="1" key="1">
    <citation type="journal article" date="2020" name="Stud. Mycol.">
        <title>101 Dothideomycetes genomes: a test case for predicting lifestyles and emergence of pathogens.</title>
        <authorList>
            <person name="Haridas S."/>
            <person name="Albert R."/>
            <person name="Binder M."/>
            <person name="Bloem J."/>
            <person name="Labutti K."/>
            <person name="Salamov A."/>
            <person name="Andreopoulos B."/>
            <person name="Baker S."/>
            <person name="Barry K."/>
            <person name="Bills G."/>
            <person name="Bluhm B."/>
            <person name="Cannon C."/>
            <person name="Castanera R."/>
            <person name="Culley D."/>
            <person name="Daum C."/>
            <person name="Ezra D."/>
            <person name="Gonzalez J."/>
            <person name="Henrissat B."/>
            <person name="Kuo A."/>
            <person name="Liang C."/>
            <person name="Lipzen A."/>
            <person name="Lutzoni F."/>
            <person name="Magnuson J."/>
            <person name="Mondo S."/>
            <person name="Nolan M."/>
            <person name="Ohm R."/>
            <person name="Pangilinan J."/>
            <person name="Park H.-J."/>
            <person name="Ramirez L."/>
            <person name="Alfaro M."/>
            <person name="Sun H."/>
            <person name="Tritt A."/>
            <person name="Yoshinaga Y."/>
            <person name="Zwiers L.-H."/>
            <person name="Turgeon B."/>
            <person name="Goodwin S."/>
            <person name="Spatafora J."/>
            <person name="Crous P."/>
            <person name="Grigoriev I."/>
        </authorList>
    </citation>
    <scope>NUCLEOTIDE SEQUENCE</scope>
    <source>
        <strain evidence="1">CBS 279.74</strain>
    </source>
</reference>
<evidence type="ECO:0000313" key="1">
    <source>
        <dbReference type="EMBL" id="KAF2702965.1"/>
    </source>
</evidence>
<sequence>MIRRRPLRASIKSRGSFVPTWVLRVAIPLFLCPRRAAVLRAWAKSLPPLDTLMALT</sequence>
<keyword evidence="2" id="KW-1185">Reference proteome</keyword>
<protein>
    <submittedName>
        <fullName evidence="1">Uncharacterized protein</fullName>
    </submittedName>
</protein>
<name>A0A6G1JRU5_9PLEO</name>
<organism evidence="1 2">
    <name type="scientific">Pleomassaria siparia CBS 279.74</name>
    <dbReference type="NCBI Taxonomy" id="1314801"/>
    <lineage>
        <taxon>Eukaryota</taxon>
        <taxon>Fungi</taxon>
        <taxon>Dikarya</taxon>
        <taxon>Ascomycota</taxon>
        <taxon>Pezizomycotina</taxon>
        <taxon>Dothideomycetes</taxon>
        <taxon>Pleosporomycetidae</taxon>
        <taxon>Pleosporales</taxon>
        <taxon>Pleomassariaceae</taxon>
        <taxon>Pleomassaria</taxon>
    </lineage>
</organism>
<accession>A0A6G1JRU5</accession>
<proteinExistence type="predicted"/>